<accession>A0A9W6KRR3</accession>
<protein>
    <submittedName>
        <fullName evidence="2">Methyltransferase</fullName>
    </submittedName>
</protein>
<dbReference type="InterPro" id="IPR029063">
    <property type="entry name" value="SAM-dependent_MTases_sf"/>
</dbReference>
<dbReference type="AlphaFoldDB" id="A0A9W6KRR3"/>
<dbReference type="SUPFAM" id="SSF53335">
    <property type="entry name" value="S-adenosyl-L-methionine-dependent methyltransferases"/>
    <property type="match status" value="1"/>
</dbReference>
<dbReference type="GO" id="GO:0008168">
    <property type="term" value="F:methyltransferase activity"/>
    <property type="evidence" value="ECO:0007669"/>
    <property type="project" value="UniProtKB-KW"/>
</dbReference>
<dbReference type="EMBL" id="BSFP01000058">
    <property type="protein sequence ID" value="GLL05464.1"/>
    <property type="molecule type" value="Genomic_DNA"/>
</dbReference>
<proteinExistence type="predicted"/>
<evidence type="ECO:0000313" key="2">
    <source>
        <dbReference type="EMBL" id="GLL05464.1"/>
    </source>
</evidence>
<dbReference type="PANTHER" id="PTHR44068:SF11">
    <property type="entry name" value="GERANYL DIPHOSPHATE 2-C-METHYLTRANSFERASE"/>
    <property type="match status" value="1"/>
</dbReference>
<dbReference type="RefSeq" id="WP_271189848.1">
    <property type="nucleotide sequence ID" value="NZ_BAAAXA010000001.1"/>
</dbReference>
<dbReference type="GO" id="GO:0032259">
    <property type="term" value="P:methylation"/>
    <property type="evidence" value="ECO:0007669"/>
    <property type="project" value="UniProtKB-KW"/>
</dbReference>
<dbReference type="PANTHER" id="PTHR44068">
    <property type="entry name" value="ZGC:194242"/>
    <property type="match status" value="1"/>
</dbReference>
<gene>
    <name evidence="2" type="ORF">GCM10017581_072110</name>
</gene>
<dbReference type="Gene3D" id="3.40.50.150">
    <property type="entry name" value="Vaccinia Virus protein VP39"/>
    <property type="match status" value="1"/>
</dbReference>
<organism evidence="2 3">
    <name type="scientific">Dactylosporangium matsuzakiense</name>
    <dbReference type="NCBI Taxonomy" id="53360"/>
    <lineage>
        <taxon>Bacteria</taxon>
        <taxon>Bacillati</taxon>
        <taxon>Actinomycetota</taxon>
        <taxon>Actinomycetes</taxon>
        <taxon>Micromonosporales</taxon>
        <taxon>Micromonosporaceae</taxon>
        <taxon>Dactylosporangium</taxon>
    </lineage>
</organism>
<reference evidence="2" key="1">
    <citation type="journal article" date="2014" name="Int. J. Syst. Evol. Microbiol.">
        <title>Complete genome sequence of Corynebacterium casei LMG S-19264T (=DSM 44701T), isolated from a smear-ripened cheese.</title>
        <authorList>
            <consortium name="US DOE Joint Genome Institute (JGI-PGF)"/>
            <person name="Walter F."/>
            <person name="Albersmeier A."/>
            <person name="Kalinowski J."/>
            <person name="Ruckert C."/>
        </authorList>
    </citation>
    <scope>NUCLEOTIDE SEQUENCE</scope>
    <source>
        <strain evidence="2">VKM Ac-1321</strain>
    </source>
</reference>
<evidence type="ECO:0000313" key="3">
    <source>
        <dbReference type="Proteomes" id="UP001143480"/>
    </source>
</evidence>
<sequence length="257" mass="28485">MTIYDALTRPDRYPRSSTYDPAWLLDLDMGPNPLWLLEDLARDLDLRPGMKVLDLGSGKGATSVFLAREYGVQVVAADWWIAADEAAAVFAAAGVSGQVTAVRTEAHNLPFAKDSFDAVVSIDAFEYFGTSDWYLPYLAGFLRPGGQLGVATPGMTREIRDLGAVPAPVKELFGWEPIAWHTPEWWRFQWEVTELVTVTSARLQEDGWRDWMLWTRAVAEHTGDWTGRAHGRQAVIDLLAADAGELLGFAMVTAAKR</sequence>
<comment type="caution">
    <text evidence="2">The sequence shown here is derived from an EMBL/GenBank/DDBJ whole genome shotgun (WGS) entry which is preliminary data.</text>
</comment>
<keyword evidence="2" id="KW-0489">Methyltransferase</keyword>
<dbReference type="InterPro" id="IPR050447">
    <property type="entry name" value="Erg6_SMT_methyltransf"/>
</dbReference>
<dbReference type="InterPro" id="IPR041698">
    <property type="entry name" value="Methyltransf_25"/>
</dbReference>
<evidence type="ECO:0000259" key="1">
    <source>
        <dbReference type="Pfam" id="PF13649"/>
    </source>
</evidence>
<keyword evidence="3" id="KW-1185">Reference proteome</keyword>
<reference evidence="2" key="2">
    <citation type="submission" date="2023-01" db="EMBL/GenBank/DDBJ databases">
        <authorList>
            <person name="Sun Q."/>
            <person name="Evtushenko L."/>
        </authorList>
    </citation>
    <scope>NUCLEOTIDE SEQUENCE</scope>
    <source>
        <strain evidence="2">VKM Ac-1321</strain>
    </source>
</reference>
<name>A0A9W6KRR3_9ACTN</name>
<dbReference type="CDD" id="cd02440">
    <property type="entry name" value="AdoMet_MTases"/>
    <property type="match status" value="1"/>
</dbReference>
<dbReference type="Proteomes" id="UP001143480">
    <property type="component" value="Unassembled WGS sequence"/>
</dbReference>
<feature type="domain" description="Methyltransferase" evidence="1">
    <location>
        <begin position="52"/>
        <end position="146"/>
    </location>
</feature>
<keyword evidence="2" id="KW-0808">Transferase</keyword>
<dbReference type="Pfam" id="PF13649">
    <property type="entry name" value="Methyltransf_25"/>
    <property type="match status" value="1"/>
</dbReference>